<proteinExistence type="predicted"/>
<name>A0ABT8J3E0_9MICO</name>
<evidence type="ECO:0000313" key="1">
    <source>
        <dbReference type="EMBL" id="MDN4599565.1"/>
    </source>
</evidence>
<organism evidence="1 2">
    <name type="scientific">Leifsonia virtsii</name>
    <dbReference type="NCBI Taxonomy" id="3035915"/>
    <lineage>
        <taxon>Bacteria</taxon>
        <taxon>Bacillati</taxon>
        <taxon>Actinomycetota</taxon>
        <taxon>Actinomycetes</taxon>
        <taxon>Micrococcales</taxon>
        <taxon>Microbacteriaceae</taxon>
        <taxon>Leifsonia</taxon>
    </lineage>
</organism>
<evidence type="ECO:0000313" key="2">
    <source>
        <dbReference type="Proteomes" id="UP001174210"/>
    </source>
</evidence>
<accession>A0ABT8J3E0</accession>
<dbReference type="Proteomes" id="UP001174210">
    <property type="component" value="Unassembled WGS sequence"/>
</dbReference>
<keyword evidence="2" id="KW-1185">Reference proteome</keyword>
<reference evidence="1" key="1">
    <citation type="submission" date="2023-03" db="EMBL/GenBank/DDBJ databases">
        <title>MT1 and MT2 Draft Genomes of Novel Species.</title>
        <authorList>
            <person name="Venkateswaran K."/>
        </authorList>
    </citation>
    <scope>NUCLEOTIDE SEQUENCE</scope>
    <source>
        <strain evidence="1">F6_8S_P_1A</strain>
    </source>
</reference>
<comment type="caution">
    <text evidence="1">The sequence shown here is derived from an EMBL/GenBank/DDBJ whole genome shotgun (WGS) entry which is preliminary data.</text>
</comment>
<gene>
    <name evidence="1" type="ORF">P5G59_20625</name>
</gene>
<dbReference type="RefSeq" id="WP_249776513.1">
    <property type="nucleotide sequence ID" value="NZ_JAROCB010000009.1"/>
</dbReference>
<sequence>MIRWRRTGDGEWAMETARGQYVGGDSKVWRVRLYDGIELEYDLDDWAPFQ</sequence>
<dbReference type="EMBL" id="JAROCB010000009">
    <property type="protein sequence ID" value="MDN4599565.1"/>
    <property type="molecule type" value="Genomic_DNA"/>
</dbReference>
<protein>
    <submittedName>
        <fullName evidence="1">Uncharacterized protein</fullName>
    </submittedName>
</protein>